<dbReference type="STRING" id="576117.SAMN04488138_11473"/>
<organism evidence="1 2">
    <name type="scientific">Celeribacter halophilus</name>
    <dbReference type="NCBI Taxonomy" id="576117"/>
    <lineage>
        <taxon>Bacteria</taxon>
        <taxon>Pseudomonadati</taxon>
        <taxon>Pseudomonadota</taxon>
        <taxon>Alphaproteobacteria</taxon>
        <taxon>Rhodobacterales</taxon>
        <taxon>Roseobacteraceae</taxon>
        <taxon>Celeribacter</taxon>
    </lineage>
</organism>
<dbReference type="Proteomes" id="UP000183299">
    <property type="component" value="Unassembled WGS sequence"/>
</dbReference>
<reference evidence="1 2" key="1">
    <citation type="submission" date="2016-10" db="EMBL/GenBank/DDBJ databases">
        <authorList>
            <person name="de Groot N.N."/>
        </authorList>
    </citation>
    <scope>NUCLEOTIDE SEQUENCE [LARGE SCALE GENOMIC DNA]</scope>
    <source>
        <strain evidence="1 2">CGMCC 1.8891</strain>
    </source>
</reference>
<evidence type="ECO:0000313" key="1">
    <source>
        <dbReference type="EMBL" id="SFJ92767.1"/>
    </source>
</evidence>
<accession>A0A1I3VEZ5</accession>
<dbReference type="EMBL" id="FORY01000014">
    <property type="protein sequence ID" value="SFJ92767.1"/>
    <property type="molecule type" value="Genomic_DNA"/>
</dbReference>
<gene>
    <name evidence="1" type="ORF">SAMN04488138_11473</name>
</gene>
<proteinExistence type="predicted"/>
<keyword evidence="2" id="KW-1185">Reference proteome</keyword>
<protein>
    <submittedName>
        <fullName evidence="1">NitT/TauT family transport system substrate-binding protein</fullName>
    </submittedName>
</protein>
<sequence>MLSGRAETAVLPEPATTMAEMRALQAGQKVYRAINIQDEWGKITGLGPVVPQAGLAVMRDFDEANPDLVVAIQTAIETTRPKVMAQPMEAAQAASDPLGMPAPVLAKSIPHSALSADRAASLRPQFQAMYIAVADVEPRAIGGKLPDEGFYRL</sequence>
<dbReference type="Gene3D" id="3.40.190.10">
    <property type="entry name" value="Periplasmic binding protein-like II"/>
    <property type="match status" value="1"/>
</dbReference>
<dbReference type="AlphaFoldDB" id="A0A1I3VEZ5"/>
<name>A0A1I3VEZ5_9RHOB</name>
<evidence type="ECO:0000313" key="2">
    <source>
        <dbReference type="Proteomes" id="UP000183299"/>
    </source>
</evidence>
<dbReference type="SUPFAM" id="SSF53850">
    <property type="entry name" value="Periplasmic binding protein-like II"/>
    <property type="match status" value="1"/>
</dbReference>